<evidence type="ECO:0000313" key="2">
    <source>
        <dbReference type="Proteomes" id="UP001226160"/>
    </source>
</evidence>
<sequence>MKELDELLEWIWVQYLDEAGIIGRQVRNGIEGNSRKHTELRTAGNRMEAYDRVMRQIRVMQERGQK</sequence>
<comment type="caution">
    <text evidence="1">The sequence shown here is derived from an EMBL/GenBank/DDBJ whole genome shotgun (WGS) entry which is preliminary data.</text>
</comment>
<name>A0AAP4BZF7_9CORY</name>
<reference evidence="1" key="1">
    <citation type="submission" date="2023-05" db="EMBL/GenBank/DDBJ databases">
        <title>Metabolic capabilities are highly conserved among human nasal-associated Corynebacterium species in pangenomic analyses.</title>
        <authorList>
            <person name="Tran T.H."/>
            <person name="Roberts A.Q."/>
            <person name="Escapa I.F."/>
            <person name="Gao W."/>
            <person name="Conlan S."/>
            <person name="Kong H."/>
            <person name="Segre J.A."/>
            <person name="Kelly M.S."/>
            <person name="Lemon K.P."/>
        </authorList>
    </citation>
    <scope>NUCLEOTIDE SEQUENCE</scope>
    <source>
        <strain evidence="1">KPL2654</strain>
    </source>
</reference>
<evidence type="ECO:0000313" key="1">
    <source>
        <dbReference type="EMBL" id="MDK4326102.1"/>
    </source>
</evidence>
<dbReference type="RefSeq" id="WP_284589673.1">
    <property type="nucleotide sequence ID" value="NZ_JASNVP010000005.1"/>
</dbReference>
<accession>A0AAP4BZF7</accession>
<dbReference type="EMBL" id="JASNVP010000005">
    <property type="protein sequence ID" value="MDK4326102.1"/>
    <property type="molecule type" value="Genomic_DNA"/>
</dbReference>
<protein>
    <submittedName>
        <fullName evidence="1">Uncharacterized protein</fullName>
    </submittedName>
</protein>
<dbReference type="AlphaFoldDB" id="A0AAP4BZF7"/>
<proteinExistence type="predicted"/>
<gene>
    <name evidence="1" type="ORF">QPX54_06195</name>
</gene>
<organism evidence="1 2">
    <name type="scientific">Corynebacterium propinquum</name>
    <dbReference type="NCBI Taxonomy" id="43769"/>
    <lineage>
        <taxon>Bacteria</taxon>
        <taxon>Bacillati</taxon>
        <taxon>Actinomycetota</taxon>
        <taxon>Actinomycetes</taxon>
        <taxon>Mycobacteriales</taxon>
        <taxon>Corynebacteriaceae</taxon>
        <taxon>Corynebacterium</taxon>
    </lineage>
</organism>
<dbReference type="Proteomes" id="UP001226160">
    <property type="component" value="Unassembled WGS sequence"/>
</dbReference>